<organism evidence="1 2">
    <name type="scientific">Lentzea atacamensis</name>
    <dbReference type="NCBI Taxonomy" id="531938"/>
    <lineage>
        <taxon>Bacteria</taxon>
        <taxon>Bacillati</taxon>
        <taxon>Actinomycetota</taxon>
        <taxon>Actinomycetes</taxon>
        <taxon>Pseudonocardiales</taxon>
        <taxon>Pseudonocardiaceae</taxon>
        <taxon>Lentzea</taxon>
    </lineage>
</organism>
<comment type="caution">
    <text evidence="1">The sequence shown here is derived from an EMBL/GenBank/DDBJ whole genome shotgun (WGS) entry which is preliminary data.</text>
</comment>
<evidence type="ECO:0000313" key="2">
    <source>
        <dbReference type="Proteomes" id="UP000248714"/>
    </source>
</evidence>
<accession>A0ABX9DVG5</accession>
<evidence type="ECO:0000313" key="1">
    <source>
        <dbReference type="EMBL" id="RAS58113.1"/>
    </source>
</evidence>
<dbReference type="EMBL" id="QLTT01000018">
    <property type="protein sequence ID" value="RAS58113.1"/>
    <property type="molecule type" value="Genomic_DNA"/>
</dbReference>
<proteinExistence type="predicted"/>
<reference evidence="1 2" key="1">
    <citation type="submission" date="2018-06" db="EMBL/GenBank/DDBJ databases">
        <title>Genomic Encyclopedia of Type Strains, Phase IV (KMG-IV): sequencing the most valuable type-strain genomes for metagenomic binning, comparative biology and taxonomic classification.</title>
        <authorList>
            <person name="Goeker M."/>
        </authorList>
    </citation>
    <scope>NUCLEOTIDE SEQUENCE [LARGE SCALE GENOMIC DNA]</scope>
    <source>
        <strain evidence="1 2">DSM 45479</strain>
    </source>
</reference>
<protein>
    <submittedName>
        <fullName evidence="1">Uncharacterized protein</fullName>
    </submittedName>
</protein>
<dbReference type="Proteomes" id="UP000248714">
    <property type="component" value="Unassembled WGS sequence"/>
</dbReference>
<name>A0ABX9DVG5_9PSEU</name>
<keyword evidence="2" id="KW-1185">Reference proteome</keyword>
<gene>
    <name evidence="1" type="ORF">C8D87_11868</name>
</gene>
<sequence length="92" mass="10228">MLGGRALRPPERKLKAPIGGRIKSAGWDDPGDGSNPFDDLRMTQGWHCSRLPAMQFGEVKSGADRVTSWVERVACYGASRSFLLRFEFCVLL</sequence>